<dbReference type="KEGG" id="mhu:Mhun_2875"/>
<sequence length="707" mass="80318">MVEDGEFLNRIRGLLKIYPRGLTISEISQRLKCNRNSVAKYLEILQISGTVEMQQMGAAKVFYLSQRVPISSLLGFTKEGILVISSDGRIIQVNERFCRMFDQDVTTITGTSYLMLPQEILRAFHFDTYFDSDLETEHTAVVTFTKYDWRRFFKVKYIKTVFDDGRSGLTIIVEDVTLETEMEERLRISEARYRGIVEDQTELICRYNRDGVISFANGAFCRLFQMNHTEALQHSLFEFMHPDASRQIKEGMQSCSPLSPVFQSEFEFKLPSGRSRWYHWVSRMLADDNGGILEYQGVGRDITERKNAERELLIKSHAMDSSIVPIALLSMEGSITYVNRAFLELWGYHSPDEVIGLPFKHFAKDIDVSSASFLSQNLLHEDRSGYVYEVDGVRRDGSQINLSVTISGVTGPDRNPICLIAYLYDVTHWVRMVRELEIKDTAIAHSYEGMAIITPDDVVMYANPSFKRIFSRVPDGTMVGRSIEWSLSYYPQIISSIPDIRAALNEKGNFTRVFSDTGEDGSSLVIQVHLSRVFDKTGVHLCTLISALDITSQRTMEESLALMVEQLEGTVDQMGDPTFIISRDRMVVAWNEAMEILTGLNKHEMIGSLKYQEVIRNSNPSLPILVDLFDLSPKELIQIYPQVSRVGNSFYTEAFVPGFHEGKGTYVWAKASPITDTSGRVIGYIQTIKDMTNWKRAVESVVGKTVG</sequence>
<proteinExistence type="predicted"/>
<accession>Q2FS39</accession>
<dbReference type="GeneID" id="3923832"/>
<dbReference type="InterPro" id="IPR055121">
    <property type="entry name" value="HTH_69"/>
</dbReference>
<dbReference type="InterPro" id="IPR000014">
    <property type="entry name" value="PAS"/>
</dbReference>
<dbReference type="PANTHER" id="PTHR44757:SF2">
    <property type="entry name" value="BIOFILM ARCHITECTURE MAINTENANCE PROTEIN MBAA"/>
    <property type="match status" value="1"/>
</dbReference>
<dbReference type="CDD" id="cd00130">
    <property type="entry name" value="PAS"/>
    <property type="match status" value="5"/>
</dbReference>
<dbReference type="Pfam" id="PF22979">
    <property type="entry name" value="HTH_69"/>
    <property type="match status" value="1"/>
</dbReference>
<evidence type="ECO:0000313" key="3">
    <source>
        <dbReference type="EMBL" id="ABD42567.1"/>
    </source>
</evidence>
<dbReference type="InterPro" id="IPR000700">
    <property type="entry name" value="PAS-assoc_C"/>
</dbReference>
<dbReference type="Pfam" id="PF08448">
    <property type="entry name" value="PAS_4"/>
    <property type="match status" value="1"/>
</dbReference>
<dbReference type="OrthoDB" id="8127at2157"/>
<dbReference type="PANTHER" id="PTHR44757">
    <property type="entry name" value="DIGUANYLATE CYCLASE DGCP"/>
    <property type="match status" value="1"/>
</dbReference>
<organism evidence="3 4">
    <name type="scientific">Methanospirillum hungatei JF-1 (strain ATCC 27890 / DSM 864 / NBRC 100397 / JF-1)</name>
    <dbReference type="NCBI Taxonomy" id="323259"/>
    <lineage>
        <taxon>Archaea</taxon>
        <taxon>Methanobacteriati</taxon>
        <taxon>Methanobacteriota</taxon>
        <taxon>Stenosarchaea group</taxon>
        <taxon>Methanomicrobia</taxon>
        <taxon>Methanomicrobiales</taxon>
        <taxon>Methanospirillaceae</taxon>
        <taxon>Methanospirillum</taxon>
    </lineage>
</organism>
<dbReference type="SUPFAM" id="SSF55785">
    <property type="entry name" value="PYP-like sensor domain (PAS domain)"/>
    <property type="match status" value="5"/>
</dbReference>
<evidence type="ECO:0000313" key="4">
    <source>
        <dbReference type="Proteomes" id="UP000001941"/>
    </source>
</evidence>
<reference evidence="4" key="1">
    <citation type="journal article" date="2016" name="Stand. Genomic Sci.">
        <title>Complete genome sequence of Methanospirillum hungatei type strain JF1.</title>
        <authorList>
            <person name="Gunsalus R.P."/>
            <person name="Cook L.E."/>
            <person name="Crable B."/>
            <person name="Rohlin L."/>
            <person name="McDonald E."/>
            <person name="Mouttaki H."/>
            <person name="Sieber J.R."/>
            <person name="Poweleit N."/>
            <person name="Zhou H."/>
            <person name="Lapidus A.L."/>
            <person name="Daligault H.E."/>
            <person name="Land M."/>
            <person name="Gilna P."/>
            <person name="Ivanova N."/>
            <person name="Kyrpides N."/>
            <person name="Culley D.E."/>
            <person name="McInerney M.J."/>
        </authorList>
    </citation>
    <scope>NUCLEOTIDE SEQUENCE [LARGE SCALE GENOMIC DNA]</scope>
    <source>
        <strain evidence="4">ATCC 27890 / DSM 864 / NBRC 100397 / JF-1</strain>
    </source>
</reference>
<dbReference type="SMART" id="SM00086">
    <property type="entry name" value="PAC"/>
    <property type="match status" value="4"/>
</dbReference>
<dbReference type="HOGENOM" id="CLU_390109_0_0_2"/>
<dbReference type="PROSITE" id="PS50113">
    <property type="entry name" value="PAC"/>
    <property type="match status" value="2"/>
</dbReference>
<dbReference type="Pfam" id="PF13426">
    <property type="entry name" value="PAS_9"/>
    <property type="match status" value="3"/>
</dbReference>
<dbReference type="EMBL" id="CP000254">
    <property type="protein sequence ID" value="ABD42567.1"/>
    <property type="molecule type" value="Genomic_DNA"/>
</dbReference>
<feature type="domain" description="PAS" evidence="1">
    <location>
        <begin position="189"/>
        <end position="253"/>
    </location>
</feature>
<feature type="domain" description="PAS" evidence="1">
    <location>
        <begin position="563"/>
        <end position="607"/>
    </location>
</feature>
<dbReference type="Gene3D" id="3.30.450.20">
    <property type="entry name" value="PAS domain"/>
    <property type="match status" value="5"/>
</dbReference>
<protein>
    <submittedName>
        <fullName evidence="3">PAS/PAC sensor protein</fullName>
    </submittedName>
</protein>
<dbReference type="InterPro" id="IPR035965">
    <property type="entry name" value="PAS-like_dom_sf"/>
</dbReference>
<name>Q2FS39_METHJ</name>
<evidence type="ECO:0000259" key="1">
    <source>
        <dbReference type="PROSITE" id="PS50112"/>
    </source>
</evidence>
<dbReference type="PROSITE" id="PS50112">
    <property type="entry name" value="PAS"/>
    <property type="match status" value="2"/>
</dbReference>
<dbReference type="InterPro" id="IPR001610">
    <property type="entry name" value="PAC"/>
</dbReference>
<gene>
    <name evidence="3" type="ordered locus">Mhun_2875</name>
</gene>
<dbReference type="InterPro" id="IPR013656">
    <property type="entry name" value="PAS_4"/>
</dbReference>
<feature type="domain" description="PAC" evidence="2">
    <location>
        <begin position="262"/>
        <end position="314"/>
    </location>
</feature>
<dbReference type="AlphaFoldDB" id="Q2FS39"/>
<keyword evidence="4" id="KW-1185">Reference proteome</keyword>
<dbReference type="eggNOG" id="arCOG06712">
    <property type="taxonomic scope" value="Archaea"/>
</dbReference>
<dbReference type="InterPro" id="IPR052155">
    <property type="entry name" value="Biofilm_reg_signaling"/>
</dbReference>
<dbReference type="EnsemblBacteria" id="ABD42567">
    <property type="protein sequence ID" value="ABD42567"/>
    <property type="gene ID" value="Mhun_2875"/>
</dbReference>
<dbReference type="eggNOG" id="arCOG03931">
    <property type="taxonomic scope" value="Archaea"/>
</dbReference>
<dbReference type="InParanoid" id="Q2FS39"/>
<feature type="domain" description="PAC" evidence="2">
    <location>
        <begin position="650"/>
        <end position="703"/>
    </location>
</feature>
<dbReference type="GO" id="GO:0006355">
    <property type="term" value="P:regulation of DNA-templated transcription"/>
    <property type="evidence" value="ECO:0007669"/>
    <property type="project" value="InterPro"/>
</dbReference>
<dbReference type="Proteomes" id="UP000001941">
    <property type="component" value="Chromosome"/>
</dbReference>
<dbReference type="NCBIfam" id="TIGR00229">
    <property type="entry name" value="sensory_box"/>
    <property type="match status" value="3"/>
</dbReference>
<evidence type="ECO:0000259" key="2">
    <source>
        <dbReference type="PROSITE" id="PS50113"/>
    </source>
</evidence>
<dbReference type="RefSeq" id="WP_011449820.1">
    <property type="nucleotide sequence ID" value="NC_007796.1"/>
</dbReference>
<dbReference type="SMART" id="SM00091">
    <property type="entry name" value="PAS"/>
    <property type="match status" value="5"/>
</dbReference>
<dbReference type="InterPro" id="IPR013767">
    <property type="entry name" value="PAS_fold"/>
</dbReference>
<dbReference type="STRING" id="323259.Mhun_2875"/>
<dbReference type="Pfam" id="PF00989">
    <property type="entry name" value="PAS"/>
    <property type="match status" value="1"/>
</dbReference>